<dbReference type="Pfam" id="PF00248">
    <property type="entry name" value="Aldo_ket_red"/>
    <property type="match status" value="1"/>
</dbReference>
<reference evidence="5" key="1">
    <citation type="submission" date="2021-07" db="EMBL/GenBank/DDBJ databases">
        <authorList>
            <person name="Branca A.L. A."/>
        </authorList>
    </citation>
    <scope>NUCLEOTIDE SEQUENCE</scope>
</reference>
<keyword evidence="6" id="KW-1185">Reference proteome</keyword>
<dbReference type="PRINTS" id="PR00069">
    <property type="entry name" value="ALDKETRDTASE"/>
</dbReference>
<comment type="caution">
    <text evidence="5">The sequence shown here is derived from an EMBL/GenBank/DDBJ whole genome shotgun (WGS) entry which is preliminary data.</text>
</comment>
<proteinExistence type="predicted"/>
<organism evidence="5 6">
    <name type="scientific">Penicillium olsonii</name>
    <dbReference type="NCBI Taxonomy" id="99116"/>
    <lineage>
        <taxon>Eukaryota</taxon>
        <taxon>Fungi</taxon>
        <taxon>Dikarya</taxon>
        <taxon>Ascomycota</taxon>
        <taxon>Pezizomycotina</taxon>
        <taxon>Eurotiomycetes</taxon>
        <taxon>Eurotiomycetidae</taxon>
        <taxon>Eurotiales</taxon>
        <taxon>Aspergillaceae</taxon>
        <taxon>Penicillium</taxon>
    </lineage>
</organism>
<dbReference type="InterPro" id="IPR023210">
    <property type="entry name" value="NADP_OxRdtase_dom"/>
</dbReference>
<keyword evidence="1" id="KW-0560">Oxidoreductase</keyword>
<dbReference type="Gene3D" id="3.20.20.100">
    <property type="entry name" value="NADP-dependent oxidoreductase domain"/>
    <property type="match status" value="1"/>
</dbReference>
<evidence type="ECO:0000313" key="6">
    <source>
        <dbReference type="Proteomes" id="UP001153618"/>
    </source>
</evidence>
<dbReference type="OrthoDB" id="416253at2759"/>
<dbReference type="SUPFAM" id="SSF51430">
    <property type="entry name" value="NAD(P)-linked oxidoreductase"/>
    <property type="match status" value="1"/>
</dbReference>
<feature type="binding site" evidence="3">
    <location>
        <position position="127"/>
    </location>
    <ligand>
        <name>substrate</name>
    </ligand>
</feature>
<gene>
    <name evidence="5" type="ORF">POLS_LOCUS9300</name>
</gene>
<dbReference type="PANTHER" id="PTHR11732">
    <property type="entry name" value="ALDO/KETO REDUCTASE"/>
    <property type="match status" value="1"/>
</dbReference>
<feature type="active site" description="Proton donor" evidence="2">
    <location>
        <position position="51"/>
    </location>
</feature>
<name>A0A9W4N6S1_PENOL</name>
<dbReference type="GO" id="GO:0016491">
    <property type="term" value="F:oxidoreductase activity"/>
    <property type="evidence" value="ECO:0007669"/>
    <property type="project" value="UniProtKB-KW"/>
</dbReference>
<evidence type="ECO:0000259" key="4">
    <source>
        <dbReference type="Pfam" id="PF00248"/>
    </source>
</evidence>
<dbReference type="EMBL" id="CAJVOS010000093">
    <property type="protein sequence ID" value="CAG8273698.1"/>
    <property type="molecule type" value="Genomic_DNA"/>
</dbReference>
<evidence type="ECO:0000313" key="5">
    <source>
        <dbReference type="EMBL" id="CAG8273698.1"/>
    </source>
</evidence>
<sequence>MSSGNRVTLSSGQEIPTLGYGTWQSSPGEVSTGVYEALKAGYRHLDLAKIYENQVEVAQGIKKALAEVAGLKREHIFIVSVLCSICENHLLIGIDLEAMEQVSDVEKTLDKTLEELELDYLDLYLIHWPVAFQKTSDNQLSPIDKNGKEVAIDNSVRLVGTWKGLSMINLPKSKVRAIGVSNFTPEHIDGIVEATGVTPVVNQVERHPLLQQNETLVKYAKEKNIHITAYSAFGNNDVGAPLLLEHPSIKQIANELSATPAQVLLAWAQTGGHSVIPKSVTPSRIRSNFQEIKLPDSHVATINAIGNQPRRYNIPTQFVPPWNINIWDEELEKAAANSVLV</sequence>
<evidence type="ECO:0000256" key="1">
    <source>
        <dbReference type="ARBA" id="ARBA00023002"/>
    </source>
</evidence>
<accession>A0A9W4N6S1</accession>
<dbReference type="AlphaFoldDB" id="A0A9W4N6S1"/>
<evidence type="ECO:0000256" key="3">
    <source>
        <dbReference type="PIRSR" id="PIRSR000097-2"/>
    </source>
</evidence>
<evidence type="ECO:0000256" key="2">
    <source>
        <dbReference type="PIRSR" id="PIRSR000097-1"/>
    </source>
</evidence>
<protein>
    <recommendedName>
        <fullName evidence="4">NADP-dependent oxidoreductase domain-containing protein</fullName>
    </recommendedName>
</protein>
<feature type="domain" description="NADP-dependent oxidoreductase" evidence="4">
    <location>
        <begin position="18"/>
        <end position="305"/>
    </location>
</feature>
<dbReference type="InterPro" id="IPR020471">
    <property type="entry name" value="AKR"/>
</dbReference>
<dbReference type="PIRSF" id="PIRSF000097">
    <property type="entry name" value="AKR"/>
    <property type="match status" value="1"/>
</dbReference>
<dbReference type="Proteomes" id="UP001153618">
    <property type="component" value="Unassembled WGS sequence"/>
</dbReference>
<dbReference type="InterPro" id="IPR036812">
    <property type="entry name" value="NAD(P)_OxRdtase_dom_sf"/>
</dbReference>